<comment type="caution">
    <text evidence="1">The sequence shown here is derived from an EMBL/GenBank/DDBJ whole genome shotgun (WGS) entry which is preliminary data.</text>
</comment>
<dbReference type="Proteomes" id="UP001345963">
    <property type="component" value="Unassembled WGS sequence"/>
</dbReference>
<accession>A0ABU7CFR6</accession>
<reference evidence="1 2" key="1">
    <citation type="submission" date="2021-07" db="EMBL/GenBank/DDBJ databases">
        <authorList>
            <person name="Palmer J.M."/>
        </authorList>
    </citation>
    <scope>NUCLEOTIDE SEQUENCE [LARGE SCALE GENOMIC DNA]</scope>
    <source>
        <strain evidence="1 2">AT_MEX2019</strain>
        <tissue evidence="1">Muscle</tissue>
    </source>
</reference>
<evidence type="ECO:0000313" key="2">
    <source>
        <dbReference type="Proteomes" id="UP001345963"/>
    </source>
</evidence>
<proteinExistence type="predicted"/>
<name>A0ABU7CFR6_9TELE</name>
<organism evidence="1 2">
    <name type="scientific">Ataeniobius toweri</name>
    <dbReference type="NCBI Taxonomy" id="208326"/>
    <lineage>
        <taxon>Eukaryota</taxon>
        <taxon>Metazoa</taxon>
        <taxon>Chordata</taxon>
        <taxon>Craniata</taxon>
        <taxon>Vertebrata</taxon>
        <taxon>Euteleostomi</taxon>
        <taxon>Actinopterygii</taxon>
        <taxon>Neopterygii</taxon>
        <taxon>Teleostei</taxon>
        <taxon>Neoteleostei</taxon>
        <taxon>Acanthomorphata</taxon>
        <taxon>Ovalentaria</taxon>
        <taxon>Atherinomorphae</taxon>
        <taxon>Cyprinodontiformes</taxon>
        <taxon>Goodeidae</taxon>
        <taxon>Ataeniobius</taxon>
    </lineage>
</organism>
<protein>
    <submittedName>
        <fullName evidence="1">Uncharacterized protein</fullName>
    </submittedName>
</protein>
<dbReference type="EMBL" id="JAHUTI010090753">
    <property type="protein sequence ID" value="MED6261783.1"/>
    <property type="molecule type" value="Genomic_DNA"/>
</dbReference>
<sequence>MCLRGENPARTVSPCYTSKSISHSLTSLPLWSHSFIALPVVMTPVSPAHLLHLKGAVNTPQPLKYPLSPPLHYHITKTAKM</sequence>
<evidence type="ECO:0000313" key="1">
    <source>
        <dbReference type="EMBL" id="MED6261783.1"/>
    </source>
</evidence>
<gene>
    <name evidence="1" type="ORF">ATANTOWER_009994</name>
</gene>
<keyword evidence="2" id="KW-1185">Reference proteome</keyword>